<reference evidence="3" key="1">
    <citation type="journal article" date="2022" name="G3 (Bethesda)">
        <title>High quality genome of the basidiomycete yeast Dioszegia hungarica PDD-24b-2 isolated from cloud water.</title>
        <authorList>
            <person name="Jarrige D."/>
            <person name="Haridas S."/>
            <person name="Bleykasten-Grosshans C."/>
            <person name="Joly M."/>
            <person name="Nadalig T."/>
            <person name="Sancelme M."/>
            <person name="Vuilleumier S."/>
            <person name="Grigoriev I.V."/>
            <person name="Amato P."/>
            <person name="Bringel F."/>
        </authorList>
    </citation>
    <scope>NUCLEOTIDE SEQUENCE</scope>
    <source>
        <strain evidence="3">PDD-24b-2</strain>
    </source>
</reference>
<sequence>MSHSSIHTDAEKHQDHSTPIQQRSTMSPTLTALRVAQYAVSITALVVASCALDRSLTSNAWFSDEASIIAGSVIALIVLPIAIHPSFHRTATSTYADGITALLLLAALITSATFQAKSMGSCEGPAFIGVFDNKRACRKMTGAVVLAGIDFALFAASGLEVVRILYVVGRAEFKVWVSDMQSMDSAGVLRRNLLTPMYSCTRSAWTVREVFLETEEQYKDDIPEIFTLPAPDLP</sequence>
<gene>
    <name evidence="3" type="ORF">MKK02DRAFT_32051</name>
</gene>
<feature type="transmembrane region" description="Helical" evidence="2">
    <location>
        <begin position="143"/>
        <end position="166"/>
    </location>
</feature>
<accession>A0AA38LY80</accession>
<feature type="compositionally biased region" description="Basic and acidic residues" evidence="1">
    <location>
        <begin position="1"/>
        <end position="16"/>
    </location>
</feature>
<feature type="transmembrane region" description="Helical" evidence="2">
    <location>
        <begin position="95"/>
        <end position="114"/>
    </location>
</feature>
<keyword evidence="2" id="KW-1133">Transmembrane helix</keyword>
<evidence type="ECO:0000313" key="3">
    <source>
        <dbReference type="EMBL" id="KAI9638654.1"/>
    </source>
</evidence>
<name>A0AA38LY80_9TREE</name>
<evidence type="ECO:0000256" key="1">
    <source>
        <dbReference type="SAM" id="MobiDB-lite"/>
    </source>
</evidence>
<dbReference type="AlphaFoldDB" id="A0AA38LY80"/>
<evidence type="ECO:0000313" key="4">
    <source>
        <dbReference type="Proteomes" id="UP001164286"/>
    </source>
</evidence>
<proteinExistence type="predicted"/>
<dbReference type="RefSeq" id="XP_052948431.1">
    <property type="nucleotide sequence ID" value="XM_053088432.1"/>
</dbReference>
<dbReference type="EMBL" id="JAKWFO010000003">
    <property type="protein sequence ID" value="KAI9638654.1"/>
    <property type="molecule type" value="Genomic_DNA"/>
</dbReference>
<feature type="transmembrane region" description="Helical" evidence="2">
    <location>
        <begin position="35"/>
        <end position="54"/>
    </location>
</feature>
<protein>
    <recommendedName>
        <fullName evidence="5">MARVEL domain-containing protein</fullName>
    </recommendedName>
</protein>
<dbReference type="Proteomes" id="UP001164286">
    <property type="component" value="Unassembled WGS sequence"/>
</dbReference>
<feature type="transmembrane region" description="Helical" evidence="2">
    <location>
        <begin position="66"/>
        <end position="83"/>
    </location>
</feature>
<comment type="caution">
    <text evidence="3">The sequence shown here is derived from an EMBL/GenBank/DDBJ whole genome shotgun (WGS) entry which is preliminary data.</text>
</comment>
<keyword evidence="2" id="KW-0472">Membrane</keyword>
<organism evidence="3 4">
    <name type="scientific">Dioszegia hungarica</name>
    <dbReference type="NCBI Taxonomy" id="4972"/>
    <lineage>
        <taxon>Eukaryota</taxon>
        <taxon>Fungi</taxon>
        <taxon>Dikarya</taxon>
        <taxon>Basidiomycota</taxon>
        <taxon>Agaricomycotina</taxon>
        <taxon>Tremellomycetes</taxon>
        <taxon>Tremellales</taxon>
        <taxon>Bulleribasidiaceae</taxon>
        <taxon>Dioszegia</taxon>
    </lineage>
</organism>
<dbReference type="GeneID" id="77727637"/>
<keyword evidence="2" id="KW-0812">Transmembrane</keyword>
<evidence type="ECO:0000256" key="2">
    <source>
        <dbReference type="SAM" id="Phobius"/>
    </source>
</evidence>
<keyword evidence="4" id="KW-1185">Reference proteome</keyword>
<feature type="region of interest" description="Disordered" evidence="1">
    <location>
        <begin position="1"/>
        <end position="25"/>
    </location>
</feature>
<evidence type="ECO:0008006" key="5">
    <source>
        <dbReference type="Google" id="ProtNLM"/>
    </source>
</evidence>